<evidence type="ECO:0000256" key="17">
    <source>
        <dbReference type="ARBA" id="ARBA00031028"/>
    </source>
</evidence>
<evidence type="ECO:0000256" key="8">
    <source>
        <dbReference type="ARBA" id="ARBA00022692"/>
    </source>
</evidence>
<dbReference type="PANTHER" id="PTHR46552">
    <property type="entry name" value="NADH-UBIQUINONE OXIDOREDUCTASE CHAIN 2"/>
    <property type="match status" value="1"/>
</dbReference>
<keyword evidence="12 19" id="KW-1133">Transmembrane helix</keyword>
<comment type="similarity">
    <text evidence="3">Belongs to the complex I subunit 2 family.</text>
</comment>
<keyword evidence="7" id="KW-0679">Respiratory chain</keyword>
<evidence type="ECO:0000256" key="4">
    <source>
        <dbReference type="ARBA" id="ARBA00012944"/>
    </source>
</evidence>
<reference evidence="21" key="2">
    <citation type="journal article" date="2020" name="Genomics">
        <title>Contribution to the mitogenome diversity in Delphacinae: Phylogenetic and ecological implications.</title>
        <authorList>
            <person name="Huang Y.-X."/>
            <person name="Ren F.-J."/>
            <person name="Bartlett C.R."/>
            <person name="Wei Y.-S."/>
            <person name="Qin D.-Z."/>
        </authorList>
    </citation>
    <scope>NUCLEOTIDE SEQUENCE</scope>
</reference>
<dbReference type="GO" id="GO:0008137">
    <property type="term" value="F:NADH dehydrogenase (ubiquinone) activity"/>
    <property type="evidence" value="ECO:0007669"/>
    <property type="project" value="UniProtKB-EC"/>
</dbReference>
<evidence type="ECO:0000256" key="13">
    <source>
        <dbReference type="ARBA" id="ARBA00023027"/>
    </source>
</evidence>
<evidence type="ECO:0000256" key="9">
    <source>
        <dbReference type="ARBA" id="ARBA00022792"/>
    </source>
</evidence>
<reference evidence="21" key="1">
    <citation type="submission" date="2018-05" db="EMBL/GenBank/DDBJ databases">
        <authorList>
            <person name="Huang Y."/>
            <person name="Qin D."/>
        </authorList>
    </citation>
    <scope>NUCLEOTIDE SEQUENCE</scope>
</reference>
<comment type="function">
    <text evidence="1">Core subunit of the mitochondrial membrane respiratory chain NADH dehydrogenase (Complex I) that is believed to belong to the minimal assembly required for catalysis. Complex I functions in the transfer of electrons from NADH to the respiratory chain. The immediate electron acceptor for the enzyme is believed to be ubiquinone.</text>
</comment>
<feature type="transmembrane region" description="Helical" evidence="19">
    <location>
        <begin position="297"/>
        <end position="317"/>
    </location>
</feature>
<gene>
    <name evidence="21" type="primary">ND2</name>
</gene>
<evidence type="ECO:0000256" key="14">
    <source>
        <dbReference type="ARBA" id="ARBA00023075"/>
    </source>
</evidence>
<keyword evidence="15 21" id="KW-0496">Mitochondrion</keyword>
<keyword evidence="10" id="KW-1278">Translocase</keyword>
<dbReference type="Pfam" id="PF00361">
    <property type="entry name" value="Proton_antipo_M"/>
    <property type="match status" value="1"/>
</dbReference>
<evidence type="ECO:0000256" key="11">
    <source>
        <dbReference type="ARBA" id="ARBA00022982"/>
    </source>
</evidence>
<keyword evidence="9" id="KW-0999">Mitochondrion inner membrane</keyword>
<dbReference type="AlphaFoldDB" id="A0A7S4YZS0"/>
<proteinExistence type="inferred from homology"/>
<evidence type="ECO:0000259" key="20">
    <source>
        <dbReference type="Pfam" id="PF00361"/>
    </source>
</evidence>
<name>A0A7S4YZS0_9HEMI</name>
<evidence type="ECO:0000256" key="7">
    <source>
        <dbReference type="ARBA" id="ARBA00022660"/>
    </source>
</evidence>
<evidence type="ECO:0000256" key="10">
    <source>
        <dbReference type="ARBA" id="ARBA00022967"/>
    </source>
</evidence>
<dbReference type="GO" id="GO:0005743">
    <property type="term" value="C:mitochondrial inner membrane"/>
    <property type="evidence" value="ECO:0007669"/>
    <property type="project" value="UniProtKB-SubCell"/>
</dbReference>
<evidence type="ECO:0000256" key="16">
    <source>
        <dbReference type="ARBA" id="ARBA00023136"/>
    </source>
</evidence>
<dbReference type="EC" id="7.1.1.2" evidence="4"/>
<feature type="transmembrane region" description="Helical" evidence="19">
    <location>
        <begin position="176"/>
        <end position="197"/>
    </location>
</feature>
<evidence type="ECO:0000256" key="6">
    <source>
        <dbReference type="ARBA" id="ARBA00022448"/>
    </source>
</evidence>
<protein>
    <recommendedName>
        <fullName evidence="5">NADH-ubiquinone oxidoreductase chain 2</fullName>
        <ecNumber evidence="4">7.1.1.2</ecNumber>
    </recommendedName>
    <alternativeName>
        <fullName evidence="17">NADH dehydrogenase subunit 2</fullName>
    </alternativeName>
</protein>
<evidence type="ECO:0000256" key="18">
    <source>
        <dbReference type="ARBA" id="ARBA00049551"/>
    </source>
</evidence>
<feature type="domain" description="NADH:quinone oxidoreductase/Mrp antiporter transmembrane" evidence="20">
    <location>
        <begin position="25"/>
        <end position="271"/>
    </location>
</feature>
<organism evidence="21">
    <name type="scientific">Stenocranus matsumurai</name>
    <dbReference type="NCBI Taxonomy" id="1291382"/>
    <lineage>
        <taxon>Eukaryota</taxon>
        <taxon>Metazoa</taxon>
        <taxon>Ecdysozoa</taxon>
        <taxon>Arthropoda</taxon>
        <taxon>Hexapoda</taxon>
        <taxon>Insecta</taxon>
        <taxon>Pterygota</taxon>
        <taxon>Neoptera</taxon>
        <taxon>Paraneoptera</taxon>
        <taxon>Hemiptera</taxon>
        <taxon>Auchenorrhyncha</taxon>
        <taxon>Fulgoroidea</taxon>
        <taxon>Delphacidae</taxon>
        <taxon>Stenocraninae</taxon>
        <taxon>Stenocranus</taxon>
    </lineage>
</organism>
<feature type="transmembrane region" description="Helical" evidence="19">
    <location>
        <begin position="257"/>
        <end position="276"/>
    </location>
</feature>
<evidence type="ECO:0000256" key="15">
    <source>
        <dbReference type="ARBA" id="ARBA00023128"/>
    </source>
</evidence>
<keyword evidence="13" id="KW-0520">NAD</keyword>
<accession>A0A7S4YZS0</accession>
<keyword evidence="8 19" id="KW-0812">Transmembrane</keyword>
<evidence type="ECO:0000256" key="1">
    <source>
        <dbReference type="ARBA" id="ARBA00003257"/>
    </source>
</evidence>
<feature type="transmembrane region" description="Helical" evidence="19">
    <location>
        <begin position="82"/>
        <end position="103"/>
    </location>
</feature>
<evidence type="ECO:0000256" key="2">
    <source>
        <dbReference type="ARBA" id="ARBA00004448"/>
    </source>
</evidence>
<dbReference type="InterPro" id="IPR001750">
    <property type="entry name" value="ND/Mrp_TM"/>
</dbReference>
<evidence type="ECO:0000256" key="12">
    <source>
        <dbReference type="ARBA" id="ARBA00022989"/>
    </source>
</evidence>
<evidence type="ECO:0000256" key="3">
    <source>
        <dbReference type="ARBA" id="ARBA00007012"/>
    </source>
</evidence>
<evidence type="ECO:0000256" key="19">
    <source>
        <dbReference type="SAM" id="Phobius"/>
    </source>
</evidence>
<dbReference type="EMBL" id="MH293469">
    <property type="protein sequence ID" value="QBZ38186.1"/>
    <property type="molecule type" value="Genomic_DNA"/>
</dbReference>
<sequence>MKLNSSKMISLIMILLSTLTSLSTNNWLTMWLMMEINLFMFIPLMSKKKITDQSLKFFIIQSFSSYLLIFSILLSSMTFKPLLIYLIMISLLMKIGMAPFHIWMPEIMNKMAWNECFVLTTILKITPMILINKMLYTKVLIMPMILSLAISSISSINQLNLKKMMAYSSIFNLSWMTPSFLISKWTSIIFMLIYTMLNFKIMNIFKKNNLIYMNQINKLSLKEKMNFNMNMLSISGMPPLAGFFPKWMVLKEMVYKSLTMSIFMILTSMMMTFMYMQLNTFNLTNSSMKKKNTKINISKNLLINDFLIIPLMVLIWMN</sequence>
<keyword evidence="11" id="KW-0249">Electron transport</keyword>
<feature type="transmembrane region" description="Helical" evidence="19">
    <location>
        <begin position="135"/>
        <end position="156"/>
    </location>
</feature>
<evidence type="ECO:0000256" key="5">
    <source>
        <dbReference type="ARBA" id="ARBA00021008"/>
    </source>
</evidence>
<keyword evidence="6" id="KW-0813">Transport</keyword>
<keyword evidence="14" id="KW-0830">Ubiquinone</keyword>
<dbReference type="InterPro" id="IPR050175">
    <property type="entry name" value="Complex_I_Subunit_2"/>
</dbReference>
<keyword evidence="16 19" id="KW-0472">Membrane</keyword>
<geneLocation type="mitochondrion" evidence="21"/>
<comment type="subcellular location">
    <subcellularLocation>
        <location evidence="2">Mitochondrion inner membrane</location>
        <topology evidence="2">Multi-pass membrane protein</topology>
    </subcellularLocation>
</comment>
<dbReference type="PANTHER" id="PTHR46552:SF1">
    <property type="entry name" value="NADH-UBIQUINONE OXIDOREDUCTASE CHAIN 2"/>
    <property type="match status" value="1"/>
</dbReference>
<comment type="catalytic activity">
    <reaction evidence="18">
        <text>a ubiquinone + NADH + 5 H(+)(in) = a ubiquinol + NAD(+) + 4 H(+)(out)</text>
        <dbReference type="Rhea" id="RHEA:29091"/>
        <dbReference type="Rhea" id="RHEA-COMP:9565"/>
        <dbReference type="Rhea" id="RHEA-COMP:9566"/>
        <dbReference type="ChEBI" id="CHEBI:15378"/>
        <dbReference type="ChEBI" id="CHEBI:16389"/>
        <dbReference type="ChEBI" id="CHEBI:17976"/>
        <dbReference type="ChEBI" id="CHEBI:57540"/>
        <dbReference type="ChEBI" id="CHEBI:57945"/>
        <dbReference type="EC" id="7.1.1.2"/>
    </reaction>
</comment>
<dbReference type="GO" id="GO:0006120">
    <property type="term" value="P:mitochondrial electron transport, NADH to ubiquinone"/>
    <property type="evidence" value="ECO:0007669"/>
    <property type="project" value="TreeGrafter"/>
</dbReference>
<evidence type="ECO:0000313" key="21">
    <source>
        <dbReference type="EMBL" id="QBZ38186.1"/>
    </source>
</evidence>
<feature type="transmembrane region" description="Helical" evidence="19">
    <location>
        <begin position="58"/>
        <end position="76"/>
    </location>
</feature>